<protein>
    <submittedName>
        <fullName evidence="1">Uncharacterized protein</fullName>
    </submittedName>
</protein>
<reference evidence="1" key="1">
    <citation type="submission" date="2020-03" db="EMBL/GenBank/DDBJ databases">
        <title>The deep terrestrial virosphere.</title>
        <authorList>
            <person name="Holmfeldt K."/>
            <person name="Nilsson E."/>
            <person name="Simone D."/>
            <person name="Lopez-Fernandez M."/>
            <person name="Wu X."/>
            <person name="de Brujin I."/>
            <person name="Lundin D."/>
            <person name="Andersson A."/>
            <person name="Bertilsson S."/>
            <person name="Dopson M."/>
        </authorList>
    </citation>
    <scope>NUCLEOTIDE SEQUENCE</scope>
    <source>
        <strain evidence="1">TM448A03010</strain>
        <strain evidence="2">TM448B03579</strain>
    </source>
</reference>
<evidence type="ECO:0000313" key="2">
    <source>
        <dbReference type="EMBL" id="QJI02749.1"/>
    </source>
</evidence>
<gene>
    <name evidence="1" type="ORF">TM448A03010_0009</name>
    <name evidence="2" type="ORF">TM448B03579_0006</name>
</gene>
<evidence type="ECO:0000313" key="1">
    <source>
        <dbReference type="EMBL" id="QJA52777.1"/>
    </source>
</evidence>
<dbReference type="EMBL" id="MT144367">
    <property type="protein sequence ID" value="QJA52777.1"/>
    <property type="molecule type" value="Genomic_DNA"/>
</dbReference>
<accession>A0A6H1ZZM9</accession>
<organism evidence="1">
    <name type="scientific">viral metagenome</name>
    <dbReference type="NCBI Taxonomy" id="1070528"/>
    <lineage>
        <taxon>unclassified sequences</taxon>
        <taxon>metagenomes</taxon>
        <taxon>organismal metagenomes</taxon>
    </lineage>
</organism>
<dbReference type="AlphaFoldDB" id="A0A6H1ZZM9"/>
<dbReference type="EMBL" id="MT145027">
    <property type="protein sequence ID" value="QJI02749.1"/>
    <property type="molecule type" value="Genomic_DNA"/>
</dbReference>
<proteinExistence type="predicted"/>
<sequence length="62" mass="7026">MKIYREETLVLENVQDVTALRGMIERYLKVESATLVSPFSLSLIEPGGTCTVKVKRWIGNIE</sequence>
<name>A0A6H1ZZM9_9ZZZZ</name>